<organism evidence="3 5">
    <name type="scientific">Jannaschia seohaensis</name>
    <dbReference type="NCBI Taxonomy" id="475081"/>
    <lineage>
        <taxon>Bacteria</taxon>
        <taxon>Pseudomonadati</taxon>
        <taxon>Pseudomonadota</taxon>
        <taxon>Alphaproteobacteria</taxon>
        <taxon>Rhodobacterales</taxon>
        <taxon>Roseobacteraceae</taxon>
        <taxon>Jannaschia</taxon>
    </lineage>
</organism>
<proteinExistence type="predicted"/>
<protein>
    <submittedName>
        <fullName evidence="3">Uroporphyrinogen-III synthase</fullName>
    </submittedName>
</protein>
<evidence type="ECO:0000259" key="1">
    <source>
        <dbReference type="Pfam" id="PF02602"/>
    </source>
</evidence>
<dbReference type="Gene3D" id="3.40.50.10090">
    <property type="match status" value="2"/>
</dbReference>
<dbReference type="Pfam" id="PF02602">
    <property type="entry name" value="HEM4"/>
    <property type="match status" value="1"/>
</dbReference>
<accession>A0A2Y9AB55</accession>
<evidence type="ECO:0000313" key="5">
    <source>
        <dbReference type="Proteomes" id="UP000251571"/>
    </source>
</evidence>
<dbReference type="GO" id="GO:0033014">
    <property type="term" value="P:tetrapyrrole biosynthetic process"/>
    <property type="evidence" value="ECO:0007669"/>
    <property type="project" value="InterPro"/>
</dbReference>
<reference evidence="2 4" key="2">
    <citation type="submission" date="2018-03" db="EMBL/GenBank/DDBJ databases">
        <title>Genomic Encyclopedia of Archaeal and Bacterial Type Strains, Phase II (KMG-II): from individual species to whole genera.</title>
        <authorList>
            <person name="Goeker M."/>
        </authorList>
    </citation>
    <scope>NUCLEOTIDE SEQUENCE [LARGE SCALE GENOMIC DNA]</scope>
    <source>
        <strain evidence="2 4">DSM 25227</strain>
    </source>
</reference>
<reference evidence="3 5" key="1">
    <citation type="submission" date="2016-10" db="EMBL/GenBank/DDBJ databases">
        <authorList>
            <person name="Cai Z."/>
        </authorList>
    </citation>
    <scope>NUCLEOTIDE SEQUENCE [LARGE SCALE GENOMIC DNA]</scope>
    <source>
        <strain evidence="3 5">DSM 25227</strain>
    </source>
</reference>
<evidence type="ECO:0000313" key="4">
    <source>
        <dbReference type="Proteomes" id="UP000245839"/>
    </source>
</evidence>
<sequence length="198" mass="20405">MRIVPAESLPDLAPGLIFTSANGVAAYRALGGDEGRPAWCVGPRTARAAEAAGLRVMGVATDAASLAVAIPPDAPPLLHLRGAVQRGNLAADLRTRGLTARDAVIYDQVPVPLSDAGRRALRGPAIVPLYSPRTAALFAAACPKDAWPRLRLLALSPAVAAALPVASEIAETPDGAAMWRLLEQVLAAWAVEGRAGSD</sequence>
<dbReference type="EMBL" id="UETC01000002">
    <property type="protein sequence ID" value="SSA41831.1"/>
    <property type="molecule type" value="Genomic_DNA"/>
</dbReference>
<feature type="domain" description="Tetrapyrrole biosynthesis uroporphyrinogen III synthase" evidence="1">
    <location>
        <begin position="14"/>
        <end position="163"/>
    </location>
</feature>
<evidence type="ECO:0000313" key="3">
    <source>
        <dbReference type="EMBL" id="SSA41831.1"/>
    </source>
</evidence>
<dbReference type="AlphaFoldDB" id="A0A2Y9AB55"/>
<gene>
    <name evidence="2" type="ORF">BCF38_102583</name>
    <name evidence="3" type="ORF">SAMN05421539_102583</name>
</gene>
<keyword evidence="4" id="KW-1185">Reference proteome</keyword>
<dbReference type="InterPro" id="IPR036108">
    <property type="entry name" value="4pyrrol_syn_uPrphyn_synt_sf"/>
</dbReference>
<dbReference type="GO" id="GO:0004852">
    <property type="term" value="F:uroporphyrinogen-III synthase activity"/>
    <property type="evidence" value="ECO:0007669"/>
    <property type="project" value="InterPro"/>
</dbReference>
<dbReference type="InterPro" id="IPR003754">
    <property type="entry name" value="4pyrrol_synth_uPrphyn_synth"/>
</dbReference>
<evidence type="ECO:0000313" key="2">
    <source>
        <dbReference type="EMBL" id="PWJ21331.1"/>
    </source>
</evidence>
<dbReference type="Proteomes" id="UP000251571">
    <property type="component" value="Unassembled WGS sequence"/>
</dbReference>
<dbReference type="EMBL" id="QGDJ01000002">
    <property type="protein sequence ID" value="PWJ21331.1"/>
    <property type="molecule type" value="Genomic_DNA"/>
</dbReference>
<dbReference type="CDD" id="cd06578">
    <property type="entry name" value="HemD"/>
    <property type="match status" value="1"/>
</dbReference>
<dbReference type="SUPFAM" id="SSF69618">
    <property type="entry name" value="HemD-like"/>
    <property type="match status" value="1"/>
</dbReference>
<dbReference type="Proteomes" id="UP000245839">
    <property type="component" value="Unassembled WGS sequence"/>
</dbReference>
<name>A0A2Y9AB55_9RHOB</name>